<dbReference type="PANTHER" id="PTHR31947:SF36">
    <property type="entry name" value="DNA_RNA-BINDING PROTEIN ALBA-LIKE DOMAIN-CONTAINING PROTEIN"/>
    <property type="match status" value="1"/>
</dbReference>
<dbReference type="GO" id="GO:0005634">
    <property type="term" value="C:nucleus"/>
    <property type="evidence" value="ECO:0007669"/>
    <property type="project" value="TreeGrafter"/>
</dbReference>
<dbReference type="InterPro" id="IPR036882">
    <property type="entry name" value="Alba-like_dom_sf"/>
</dbReference>
<feature type="region of interest" description="Disordered" evidence="1">
    <location>
        <begin position="257"/>
        <end position="276"/>
    </location>
</feature>
<evidence type="ECO:0000313" key="2">
    <source>
        <dbReference type="EMBL" id="CAD9812994.1"/>
    </source>
</evidence>
<accession>A0A7S2U9P1</accession>
<dbReference type="EMBL" id="HBHQ01007180">
    <property type="protein sequence ID" value="CAD9812994.1"/>
    <property type="molecule type" value="Transcribed_RNA"/>
</dbReference>
<dbReference type="Gene3D" id="3.30.110.20">
    <property type="entry name" value="Alba-like domain"/>
    <property type="match status" value="1"/>
</dbReference>
<name>A0A7S2U9P1_9STRA</name>
<feature type="region of interest" description="Disordered" evidence="1">
    <location>
        <begin position="224"/>
        <end position="247"/>
    </location>
</feature>
<feature type="compositionally biased region" description="Polar residues" evidence="1">
    <location>
        <begin position="233"/>
        <end position="244"/>
    </location>
</feature>
<dbReference type="PANTHER" id="PTHR31947">
    <property type="entry name" value="DNA/RNA-BINDING PROTEIN ALBA 3"/>
    <property type="match status" value="1"/>
</dbReference>
<protein>
    <submittedName>
        <fullName evidence="2">Uncharacterized protein</fullName>
    </submittedName>
</protein>
<feature type="region of interest" description="Disordered" evidence="1">
    <location>
        <begin position="1"/>
        <end position="75"/>
    </location>
</feature>
<evidence type="ECO:0000256" key="1">
    <source>
        <dbReference type="SAM" id="MobiDB-lite"/>
    </source>
</evidence>
<proteinExistence type="predicted"/>
<organism evidence="2">
    <name type="scientific">Attheya septentrionalis</name>
    <dbReference type="NCBI Taxonomy" id="420275"/>
    <lineage>
        <taxon>Eukaryota</taxon>
        <taxon>Sar</taxon>
        <taxon>Stramenopiles</taxon>
        <taxon>Ochrophyta</taxon>
        <taxon>Bacillariophyta</taxon>
        <taxon>Coscinodiscophyceae</taxon>
        <taxon>Chaetocerotophycidae</taxon>
        <taxon>Chaetocerotales</taxon>
        <taxon>Attheyaceae</taxon>
        <taxon>Attheya</taxon>
    </lineage>
</organism>
<dbReference type="InterPro" id="IPR014560">
    <property type="entry name" value="UCP030333_Alba"/>
</dbReference>
<sequence>MSTEGGGDQTSSVARALGDKSLTGLSPDESKHTTSTRAQEIISFPSDEKTFTDLGGISEPESAHISSKPQELYHDRSHTQLHKTIKSDSIHVPKMRKNPVSNVAVDDSSPRQVIAVSASKGPAAFFNLARKFLVTDEMCDLSALEGAIVSAVDAAHLLERSKLASIVRVQTSYVAVEPKRRKQLGSASEISDYRHPGLLQATGSHLPYAEPSLIHPALIDPAQTTQAAPHQQVGHTTSMSSRISSPIDHEVVSVTSEAYMGPGSRKSGRGKSSNLGGRELRRARIIITVKRSEDYRRWLDENPIHAIIAADRDEEIIDPRAASEG</sequence>
<reference evidence="2" key="1">
    <citation type="submission" date="2021-01" db="EMBL/GenBank/DDBJ databases">
        <authorList>
            <person name="Corre E."/>
            <person name="Pelletier E."/>
            <person name="Niang G."/>
            <person name="Scheremetjew M."/>
            <person name="Finn R."/>
            <person name="Kale V."/>
            <person name="Holt S."/>
            <person name="Cochrane G."/>
            <person name="Meng A."/>
            <person name="Brown T."/>
            <person name="Cohen L."/>
        </authorList>
    </citation>
    <scope>NUCLEOTIDE SEQUENCE</scope>
    <source>
        <strain evidence="2">CCMP2084</strain>
    </source>
</reference>
<feature type="compositionally biased region" description="Low complexity" evidence="1">
    <location>
        <begin position="261"/>
        <end position="276"/>
    </location>
</feature>
<gene>
    <name evidence="2" type="ORF">ASEP1449_LOCUS4819</name>
</gene>
<dbReference type="GO" id="GO:0003723">
    <property type="term" value="F:RNA binding"/>
    <property type="evidence" value="ECO:0007669"/>
    <property type="project" value="TreeGrafter"/>
</dbReference>
<dbReference type="AlphaFoldDB" id="A0A7S2U9P1"/>